<dbReference type="Proteomes" id="UP001551695">
    <property type="component" value="Unassembled WGS sequence"/>
</dbReference>
<evidence type="ECO:0000313" key="1">
    <source>
        <dbReference type="EMBL" id="MEV0711551.1"/>
    </source>
</evidence>
<name>A0ABV3G1J0_9NOCA</name>
<evidence type="ECO:0000313" key="2">
    <source>
        <dbReference type="Proteomes" id="UP001551695"/>
    </source>
</evidence>
<organism evidence="1 2">
    <name type="scientific">Nocardia aurea</name>
    <dbReference type="NCBI Taxonomy" id="2144174"/>
    <lineage>
        <taxon>Bacteria</taxon>
        <taxon>Bacillati</taxon>
        <taxon>Actinomycetota</taxon>
        <taxon>Actinomycetes</taxon>
        <taxon>Mycobacteriales</taxon>
        <taxon>Nocardiaceae</taxon>
        <taxon>Nocardia</taxon>
    </lineage>
</organism>
<proteinExistence type="predicted"/>
<sequence length="111" mass="11852">MRVETTLQIKSFRYVSAQVPYSDAKLEVRSVQFKKNNYGATTASATLTNTSSQQIPTARVGIACFDAGDSIIGGGSAFPRVIVANGRILVDARVLVSNTPARCEMSARPSP</sequence>
<keyword evidence="2" id="KW-1185">Reference proteome</keyword>
<dbReference type="EMBL" id="JBFAKC010000016">
    <property type="protein sequence ID" value="MEV0711551.1"/>
    <property type="molecule type" value="Genomic_DNA"/>
</dbReference>
<accession>A0ABV3G1J0</accession>
<dbReference type="InterPro" id="IPR047676">
    <property type="entry name" value="FxLYD_dom"/>
</dbReference>
<protein>
    <submittedName>
        <fullName evidence="1">FxLYD domain-containing protein</fullName>
    </submittedName>
</protein>
<reference evidence="1 2" key="1">
    <citation type="submission" date="2024-06" db="EMBL/GenBank/DDBJ databases">
        <title>The Natural Products Discovery Center: Release of the First 8490 Sequenced Strains for Exploring Actinobacteria Biosynthetic Diversity.</title>
        <authorList>
            <person name="Kalkreuter E."/>
            <person name="Kautsar S.A."/>
            <person name="Yang D."/>
            <person name="Bader C.D."/>
            <person name="Teijaro C.N."/>
            <person name="Fluegel L."/>
            <person name="Davis C.M."/>
            <person name="Simpson J.R."/>
            <person name="Lauterbach L."/>
            <person name="Steele A.D."/>
            <person name="Gui C."/>
            <person name="Meng S."/>
            <person name="Li G."/>
            <person name="Viehrig K."/>
            <person name="Ye F."/>
            <person name="Su P."/>
            <person name="Kiefer A.F."/>
            <person name="Nichols A."/>
            <person name="Cepeda A.J."/>
            <person name="Yan W."/>
            <person name="Fan B."/>
            <person name="Jiang Y."/>
            <person name="Adhikari A."/>
            <person name="Zheng C.-J."/>
            <person name="Schuster L."/>
            <person name="Cowan T.M."/>
            <person name="Smanski M.J."/>
            <person name="Chevrette M.G."/>
            <person name="De Carvalho L.P.S."/>
            <person name="Shen B."/>
        </authorList>
    </citation>
    <scope>NUCLEOTIDE SEQUENCE [LARGE SCALE GENOMIC DNA]</scope>
    <source>
        <strain evidence="1 2">NPDC050403</strain>
    </source>
</reference>
<gene>
    <name evidence="1" type="ORF">AB0I48_28690</name>
</gene>
<comment type="caution">
    <text evidence="1">The sequence shown here is derived from an EMBL/GenBank/DDBJ whole genome shotgun (WGS) entry which is preliminary data.</text>
</comment>
<dbReference type="RefSeq" id="WP_357788002.1">
    <property type="nucleotide sequence ID" value="NZ_JBFAKC010000016.1"/>
</dbReference>
<dbReference type="NCBIfam" id="NF038353">
    <property type="entry name" value="FxLYD_dom"/>
    <property type="match status" value="1"/>
</dbReference>